<dbReference type="SMART" id="SM00457">
    <property type="entry name" value="MACPF"/>
    <property type="match status" value="1"/>
</dbReference>
<dbReference type="GO" id="GO:0001771">
    <property type="term" value="P:immunological synapse formation"/>
    <property type="evidence" value="ECO:0007669"/>
    <property type="project" value="TreeGrafter"/>
</dbReference>
<keyword evidence="6" id="KW-0472">Membrane</keyword>
<reference evidence="10" key="1">
    <citation type="submission" date="2025-08" db="UniProtKB">
        <authorList>
            <consortium name="Ensembl"/>
        </authorList>
    </citation>
    <scope>IDENTIFICATION</scope>
</reference>
<keyword evidence="4" id="KW-0964">Secreted</keyword>
<feature type="signal peptide" evidence="8">
    <location>
        <begin position="1"/>
        <end position="23"/>
    </location>
</feature>
<dbReference type="InterPro" id="IPR020864">
    <property type="entry name" value="MACPF"/>
</dbReference>
<organism evidence="10 11">
    <name type="scientific">Seriola lalandi dorsalis</name>
    <dbReference type="NCBI Taxonomy" id="1841481"/>
    <lineage>
        <taxon>Eukaryota</taxon>
        <taxon>Metazoa</taxon>
        <taxon>Chordata</taxon>
        <taxon>Craniata</taxon>
        <taxon>Vertebrata</taxon>
        <taxon>Euteleostomi</taxon>
        <taxon>Actinopterygii</taxon>
        <taxon>Neopterygii</taxon>
        <taxon>Teleostei</taxon>
        <taxon>Neoteleostei</taxon>
        <taxon>Acanthomorphata</taxon>
        <taxon>Carangaria</taxon>
        <taxon>Carangiformes</taxon>
        <taxon>Carangidae</taxon>
        <taxon>Seriola</taxon>
    </lineage>
</organism>
<dbReference type="GeneTree" id="ENSGT00530000063725"/>
<evidence type="ECO:0000256" key="5">
    <source>
        <dbReference type="ARBA" id="ARBA00022852"/>
    </source>
</evidence>
<feature type="domain" description="MACPF" evidence="9">
    <location>
        <begin position="17"/>
        <end position="353"/>
    </location>
</feature>
<feature type="chain" id="PRO_5017439265" evidence="8">
    <location>
        <begin position="24"/>
        <end position="502"/>
    </location>
</feature>
<comment type="similarity">
    <text evidence="3">Belongs to the complement C6/C7/C8/C9 family.</text>
</comment>
<evidence type="ECO:0000256" key="4">
    <source>
        <dbReference type="ARBA" id="ARBA00022525"/>
    </source>
</evidence>
<evidence type="ECO:0000256" key="8">
    <source>
        <dbReference type="SAM" id="SignalP"/>
    </source>
</evidence>
<dbReference type="PROSITE" id="PS51412">
    <property type="entry name" value="MACPF_2"/>
    <property type="match status" value="1"/>
</dbReference>
<evidence type="ECO:0000313" key="11">
    <source>
        <dbReference type="Proteomes" id="UP000261360"/>
    </source>
</evidence>
<name>A0A3B4XW04_SERLL</name>
<sequence length="502" mass="56041">KYIRLLLLLLLLFPNQITHQCESAPFVPGYNLVGEGFDVVTLQRKGAYLVDVNTFLTPNGTCTLCSNPLQGNVLCKFSFLIVILSCNCIHSSLIDTYMSQDSHDWKVGRHTFLSASLEVGGTRSAAYNFATARAREDRYTFSTHRVACKHYGYRVSNRPPLSSEFIKDLARLPRLYNSATRDQYEELIHTYGTHFIRKVRLGGRLRRVTAARTCLSTLNGFSLKEVHKMHSCLSLGVSVGLGVAGLSHGQQSCTGFLKNQGKTVTHDSGLHQHFTEVVGGTSWTGEFSLTHEDSASYKNWLEALKNLPAIVEYTIRPIYKLVPSWTKKTGMKAAIEQYLKDNAVRTSPSEPTCGYSSNLAYNCCPKTSSRGNLVVTIVRAWDLQGDPIGVTDGYVKIPTLLSQDDSQTSTQYLKGNSDFNVDTHLKLDFEVWDEDVIHDDRLISCDVHVRQGTHEDTCSDSLGKFEFKFTLTCDRHLTGDRCDQILNVLTSFSNSSGAVRMI</sequence>
<dbReference type="AlphaFoldDB" id="A0A3B4XW04"/>
<evidence type="ECO:0000256" key="7">
    <source>
        <dbReference type="ARBA" id="ARBA00023157"/>
    </source>
</evidence>
<dbReference type="Proteomes" id="UP000261360">
    <property type="component" value="Unplaced"/>
</dbReference>
<dbReference type="SUPFAM" id="SSF49562">
    <property type="entry name" value="C2 domain (Calcium/lipid-binding domain, CaLB)"/>
    <property type="match status" value="1"/>
</dbReference>
<protein>
    <submittedName>
        <fullName evidence="10">Perforin-1-like</fullName>
    </submittedName>
</protein>
<reference evidence="10" key="2">
    <citation type="submission" date="2025-09" db="UniProtKB">
        <authorList>
            <consortium name="Ensembl"/>
        </authorList>
    </citation>
    <scope>IDENTIFICATION</scope>
</reference>
<dbReference type="GO" id="GO:0001913">
    <property type="term" value="P:T cell mediated cytotoxicity"/>
    <property type="evidence" value="ECO:0007669"/>
    <property type="project" value="TreeGrafter"/>
</dbReference>
<dbReference type="Gene3D" id="2.60.40.150">
    <property type="entry name" value="C2 domain"/>
    <property type="match status" value="1"/>
</dbReference>
<dbReference type="GO" id="GO:0031640">
    <property type="term" value="P:killing of cells of another organism"/>
    <property type="evidence" value="ECO:0007669"/>
    <property type="project" value="UniProtKB-KW"/>
</dbReference>
<evidence type="ECO:0000256" key="1">
    <source>
        <dbReference type="ARBA" id="ARBA00004370"/>
    </source>
</evidence>
<dbReference type="InterPro" id="IPR035892">
    <property type="entry name" value="C2_domain_sf"/>
</dbReference>
<dbReference type="PANTHER" id="PTHR46096:SF1">
    <property type="entry name" value="PERFORIN 1.5"/>
    <property type="match status" value="1"/>
</dbReference>
<dbReference type="PROSITE" id="PS00279">
    <property type="entry name" value="MACPF_1"/>
    <property type="match status" value="1"/>
</dbReference>
<accession>A0A3B4XW04</accession>
<dbReference type="GO" id="GO:0016020">
    <property type="term" value="C:membrane"/>
    <property type="evidence" value="ECO:0007669"/>
    <property type="project" value="UniProtKB-SubCell"/>
</dbReference>
<dbReference type="Pfam" id="PF01823">
    <property type="entry name" value="MACPF"/>
    <property type="match status" value="1"/>
</dbReference>
<proteinExistence type="inferred from homology"/>
<evidence type="ECO:0000256" key="6">
    <source>
        <dbReference type="ARBA" id="ARBA00023136"/>
    </source>
</evidence>
<dbReference type="InterPro" id="IPR052784">
    <property type="entry name" value="Perforin-1_pore-forming"/>
</dbReference>
<dbReference type="InterPro" id="IPR020863">
    <property type="entry name" value="MACPF_CS"/>
</dbReference>
<evidence type="ECO:0000256" key="2">
    <source>
        <dbReference type="ARBA" id="ARBA00004613"/>
    </source>
</evidence>
<dbReference type="PANTHER" id="PTHR46096">
    <property type="entry name" value="PERFORIN-1"/>
    <property type="match status" value="1"/>
</dbReference>
<keyword evidence="5" id="KW-0204">Cytolysis</keyword>
<dbReference type="GO" id="GO:0005576">
    <property type="term" value="C:extracellular region"/>
    <property type="evidence" value="ECO:0007669"/>
    <property type="project" value="UniProtKB-SubCell"/>
</dbReference>
<keyword evidence="11" id="KW-1185">Reference proteome</keyword>
<dbReference type="GO" id="GO:0022829">
    <property type="term" value="F:wide pore channel activity"/>
    <property type="evidence" value="ECO:0007669"/>
    <property type="project" value="TreeGrafter"/>
</dbReference>
<dbReference type="GO" id="GO:0051607">
    <property type="term" value="P:defense response to virus"/>
    <property type="evidence" value="ECO:0007669"/>
    <property type="project" value="TreeGrafter"/>
</dbReference>
<keyword evidence="8" id="KW-0732">Signal</keyword>
<dbReference type="Ensembl" id="ENSSLDT00000020501.1">
    <property type="protein sequence ID" value="ENSSLDP00000019836.1"/>
    <property type="gene ID" value="ENSSLDG00000014616.1"/>
</dbReference>
<evidence type="ECO:0000256" key="3">
    <source>
        <dbReference type="ARBA" id="ARBA00009214"/>
    </source>
</evidence>
<evidence type="ECO:0000313" key="10">
    <source>
        <dbReference type="Ensembl" id="ENSSLDP00000019836.1"/>
    </source>
</evidence>
<evidence type="ECO:0000259" key="9">
    <source>
        <dbReference type="PROSITE" id="PS51412"/>
    </source>
</evidence>
<comment type="subcellular location">
    <subcellularLocation>
        <location evidence="1">Membrane</location>
    </subcellularLocation>
    <subcellularLocation>
        <location evidence="2">Secreted</location>
    </subcellularLocation>
</comment>
<keyword evidence="7" id="KW-1015">Disulfide bond</keyword>